<dbReference type="CTD" id="20211121"/>
<evidence type="ECO:0000313" key="6">
    <source>
        <dbReference type="Proteomes" id="UP000015101"/>
    </source>
</evidence>
<dbReference type="InParanoid" id="T1FQM4"/>
<dbReference type="PROSITE" id="PS50294">
    <property type="entry name" value="WD_REPEATS_REGION"/>
    <property type="match status" value="1"/>
</dbReference>
<dbReference type="KEGG" id="hro:HELRODRAFT_189086"/>
<dbReference type="OMA" id="YQRQSMQ"/>
<proteinExistence type="predicted"/>
<organism evidence="5 6">
    <name type="scientific">Helobdella robusta</name>
    <name type="common">Californian leech</name>
    <dbReference type="NCBI Taxonomy" id="6412"/>
    <lineage>
        <taxon>Eukaryota</taxon>
        <taxon>Metazoa</taxon>
        <taxon>Spiralia</taxon>
        <taxon>Lophotrochozoa</taxon>
        <taxon>Annelida</taxon>
        <taxon>Clitellata</taxon>
        <taxon>Hirudinea</taxon>
        <taxon>Rhynchobdellida</taxon>
        <taxon>Glossiphoniidae</taxon>
        <taxon>Helobdella</taxon>
    </lineage>
</organism>
<dbReference type="STRING" id="6412.T1FQM4"/>
<dbReference type="SMART" id="SM00320">
    <property type="entry name" value="WD40"/>
    <property type="match status" value="3"/>
</dbReference>
<reference evidence="5" key="3">
    <citation type="submission" date="2015-06" db="UniProtKB">
        <authorList>
            <consortium name="EnsemblMetazoa"/>
        </authorList>
    </citation>
    <scope>IDENTIFICATION</scope>
</reference>
<keyword evidence="1 3" id="KW-0853">WD repeat</keyword>
<gene>
    <name evidence="5" type="primary">20211121</name>
    <name evidence="4" type="ORF">HELRODRAFT_189086</name>
</gene>
<dbReference type="FunCoup" id="T1FQM4">
    <property type="interactions" value="944"/>
</dbReference>
<protein>
    <submittedName>
        <fullName evidence="4 5">Uncharacterized protein</fullName>
    </submittedName>
</protein>
<dbReference type="EMBL" id="KB097495">
    <property type="protein sequence ID" value="ESN96042.1"/>
    <property type="molecule type" value="Genomic_DNA"/>
</dbReference>
<name>T1FQM4_HELRO</name>
<dbReference type="InterPro" id="IPR015943">
    <property type="entry name" value="WD40/YVTN_repeat-like_dom_sf"/>
</dbReference>
<reference evidence="4 6" key="2">
    <citation type="journal article" date="2013" name="Nature">
        <title>Insights into bilaterian evolution from three spiralian genomes.</title>
        <authorList>
            <person name="Simakov O."/>
            <person name="Marletaz F."/>
            <person name="Cho S.J."/>
            <person name="Edsinger-Gonzales E."/>
            <person name="Havlak P."/>
            <person name="Hellsten U."/>
            <person name="Kuo D.H."/>
            <person name="Larsson T."/>
            <person name="Lv J."/>
            <person name="Arendt D."/>
            <person name="Savage R."/>
            <person name="Osoegawa K."/>
            <person name="de Jong P."/>
            <person name="Grimwood J."/>
            <person name="Chapman J.A."/>
            <person name="Shapiro H."/>
            <person name="Aerts A."/>
            <person name="Otillar R.P."/>
            <person name="Terry A.Y."/>
            <person name="Boore J.L."/>
            <person name="Grigoriev I.V."/>
            <person name="Lindberg D.R."/>
            <person name="Seaver E.C."/>
            <person name="Weisblat D.A."/>
            <person name="Putnam N.H."/>
            <person name="Rokhsar D.S."/>
        </authorList>
    </citation>
    <scope>NUCLEOTIDE SEQUENCE</scope>
</reference>
<dbReference type="EMBL" id="AMQM01001286">
    <property type="status" value="NOT_ANNOTATED_CDS"/>
    <property type="molecule type" value="Genomic_DNA"/>
</dbReference>
<keyword evidence="6" id="KW-1185">Reference proteome</keyword>
<evidence type="ECO:0000313" key="5">
    <source>
        <dbReference type="EnsemblMetazoa" id="HelroP189086"/>
    </source>
</evidence>
<dbReference type="HOGENOM" id="CLU_761366_0_0_1"/>
<dbReference type="EnsemblMetazoa" id="HelroT189086">
    <property type="protein sequence ID" value="HelroP189086"/>
    <property type="gene ID" value="HelroG189086"/>
</dbReference>
<dbReference type="GeneID" id="20211121"/>
<sequence>MEVSPDFLLLGFNSPATSFDFANDRRQKLLVTGQQNGAILIWSLKTRRIMFENLHAHQSQPVLFVRAFELTEEYMGLLSQSRDGLVKKWIVNYFYETWTETATVRCQSTTFSRLSFSDEHSLLFVPNEEDLSSLDTYYKFTKLNFSLSPSKSDKKYGMLTDSCSSTTAVISTAASEFQKVNIIKVFGAYEDGSIIIWFVNADALCKLNSSSFLASSSSSSSSYLERSPVFRNMEEKFHNETITTIDYNEITNKGISGSADGVLCLWTPGNSTEHNNSTTAISLIKKTELGTGIGCTRLRQDGLIVAVGLWDSTFKILGANTLKHLGTIVYHDQSITSLSFNEKDKRLAVGSKDEMISVWRFYAD</sequence>
<dbReference type="Proteomes" id="UP000015101">
    <property type="component" value="Unassembled WGS sequence"/>
</dbReference>
<reference evidence="6" key="1">
    <citation type="submission" date="2012-12" db="EMBL/GenBank/DDBJ databases">
        <authorList>
            <person name="Hellsten U."/>
            <person name="Grimwood J."/>
            <person name="Chapman J.A."/>
            <person name="Shapiro H."/>
            <person name="Aerts A."/>
            <person name="Otillar R.P."/>
            <person name="Terry A.Y."/>
            <person name="Boore J.L."/>
            <person name="Simakov O."/>
            <person name="Marletaz F."/>
            <person name="Cho S.-J."/>
            <person name="Edsinger-Gonzales E."/>
            <person name="Havlak P."/>
            <person name="Kuo D.-H."/>
            <person name="Larsson T."/>
            <person name="Lv J."/>
            <person name="Arendt D."/>
            <person name="Savage R."/>
            <person name="Osoegawa K."/>
            <person name="de Jong P."/>
            <person name="Lindberg D.R."/>
            <person name="Seaver E.C."/>
            <person name="Weisblat D.A."/>
            <person name="Putnam N.H."/>
            <person name="Grigoriev I.V."/>
            <person name="Rokhsar D.S."/>
        </authorList>
    </citation>
    <scope>NUCLEOTIDE SEQUENCE</scope>
</reference>
<feature type="repeat" description="WD" evidence="3">
    <location>
        <begin position="328"/>
        <end position="364"/>
    </location>
</feature>
<dbReference type="eggNOG" id="KOG0322">
    <property type="taxonomic scope" value="Eukaryota"/>
</dbReference>
<evidence type="ECO:0000256" key="2">
    <source>
        <dbReference type="ARBA" id="ARBA00022737"/>
    </source>
</evidence>
<keyword evidence="2" id="KW-0677">Repeat</keyword>
<dbReference type="PANTHER" id="PTHR19854:SF1">
    <property type="entry name" value="GUANINE NUCLEOTIDE-BINDING PROTEIN SUBUNIT BETA-LIKE PROTEIN 1"/>
    <property type="match status" value="1"/>
</dbReference>
<dbReference type="Gene3D" id="2.130.10.10">
    <property type="entry name" value="YVTN repeat-like/Quinoprotein amine dehydrogenase"/>
    <property type="match status" value="2"/>
</dbReference>
<dbReference type="RefSeq" id="XP_009025300.1">
    <property type="nucleotide sequence ID" value="XM_009027052.1"/>
</dbReference>
<evidence type="ECO:0000256" key="1">
    <source>
        <dbReference type="ARBA" id="ARBA00022574"/>
    </source>
</evidence>
<dbReference type="SUPFAM" id="SSF50978">
    <property type="entry name" value="WD40 repeat-like"/>
    <property type="match status" value="1"/>
</dbReference>
<dbReference type="Pfam" id="PF00400">
    <property type="entry name" value="WD40"/>
    <property type="match status" value="1"/>
</dbReference>
<evidence type="ECO:0000256" key="3">
    <source>
        <dbReference type="PROSITE-ProRule" id="PRU00221"/>
    </source>
</evidence>
<accession>T1FQM4</accession>
<dbReference type="AlphaFoldDB" id="T1FQM4"/>
<evidence type="ECO:0000313" key="4">
    <source>
        <dbReference type="EMBL" id="ESN96042.1"/>
    </source>
</evidence>
<dbReference type="InterPro" id="IPR001680">
    <property type="entry name" value="WD40_rpt"/>
</dbReference>
<dbReference type="PANTHER" id="PTHR19854">
    <property type="entry name" value="TRANSDUCIN BETA-LIKE 3"/>
    <property type="match status" value="1"/>
</dbReference>
<dbReference type="InterPro" id="IPR036322">
    <property type="entry name" value="WD40_repeat_dom_sf"/>
</dbReference>
<dbReference type="PROSITE" id="PS50082">
    <property type="entry name" value="WD_REPEATS_2"/>
    <property type="match status" value="1"/>
</dbReference>
<dbReference type="OrthoDB" id="7668193at2759"/>